<feature type="compositionally biased region" description="Acidic residues" evidence="1">
    <location>
        <begin position="259"/>
        <end position="274"/>
    </location>
</feature>
<dbReference type="PROSITE" id="PS50181">
    <property type="entry name" value="FBOX"/>
    <property type="match status" value="1"/>
</dbReference>
<proteinExistence type="predicted"/>
<keyword evidence="4" id="KW-1185">Reference proteome</keyword>
<dbReference type="InterPro" id="IPR001810">
    <property type="entry name" value="F-box_dom"/>
</dbReference>
<evidence type="ECO:0000259" key="2">
    <source>
        <dbReference type="PROSITE" id="PS50181"/>
    </source>
</evidence>
<accession>A0A9P5H9S1</accession>
<reference evidence="3" key="1">
    <citation type="submission" date="2020-03" db="EMBL/GenBank/DDBJ databases">
        <title>Draft Genome Sequence of Cylindrodendrum hubeiense.</title>
        <authorList>
            <person name="Buettner E."/>
            <person name="Kellner H."/>
        </authorList>
    </citation>
    <scope>NUCLEOTIDE SEQUENCE</scope>
    <source>
        <strain evidence="3">IHI 201604</strain>
    </source>
</reference>
<protein>
    <recommendedName>
        <fullName evidence="2">F-box domain-containing protein</fullName>
    </recommendedName>
</protein>
<organism evidence="3 4">
    <name type="scientific">Cylindrodendrum hubeiense</name>
    <dbReference type="NCBI Taxonomy" id="595255"/>
    <lineage>
        <taxon>Eukaryota</taxon>
        <taxon>Fungi</taxon>
        <taxon>Dikarya</taxon>
        <taxon>Ascomycota</taxon>
        <taxon>Pezizomycotina</taxon>
        <taxon>Sordariomycetes</taxon>
        <taxon>Hypocreomycetidae</taxon>
        <taxon>Hypocreales</taxon>
        <taxon>Nectriaceae</taxon>
        <taxon>Cylindrodendrum</taxon>
    </lineage>
</organism>
<sequence>MVQKDGDGSQVLLTTLPTEILDHIIKYVDLASHLDFACSCKVIANCAQPILKRHQDAYQKYRNLSDLSPLTVPTLLRSVVEFADPISVWHVRSFDIWGSRMGWEHWRPFDVQESIFFNGNIDPLKWSYQSVNTDDYLPPFQGKMSVDELDMARSELKNGHDGFMKMLLISMCPRLRDLKFINSEPEKTSLGWLARAIAWHRLGESWPEGFKALRDVAVGVPWTDMHIYQHSESALDNILHLPNIDSIYYSGFSERGMDDSENDDNEDSDEDDADTCPLPPGCSSVRHIFLDHLTGMSRDYSEALVTAPRELISMSFRETYHLDYVDNIVKTLGPSVQSLMFYKNRGLHGYRCSAYQPDEVAFAARHLSIDIRDVELAGYGECVRDNGRDLDHDSFVEYFAERAFPESLEVLVLWESVGAFIVKDGDGIQFLEDAVIALIESGDHPNLKAVYLDEVEASTDEPRADRICFQKAIAAGVRAGVDVHTHTNRNQMTHAVEFPQAPDPLDIASGPISGRRPTSWRFNVHSGRLEPPGCDSCGKCHSCLSVYTKELWESI</sequence>
<comment type="caution">
    <text evidence="3">The sequence shown here is derived from an EMBL/GenBank/DDBJ whole genome shotgun (WGS) entry which is preliminary data.</text>
</comment>
<gene>
    <name evidence="3" type="ORF">G7Z17_g5022</name>
</gene>
<dbReference type="EMBL" id="JAANBB010000078">
    <property type="protein sequence ID" value="KAF7551436.1"/>
    <property type="molecule type" value="Genomic_DNA"/>
</dbReference>
<name>A0A9P5H9S1_9HYPO</name>
<evidence type="ECO:0000313" key="3">
    <source>
        <dbReference type="EMBL" id="KAF7551436.1"/>
    </source>
</evidence>
<evidence type="ECO:0000313" key="4">
    <source>
        <dbReference type="Proteomes" id="UP000722485"/>
    </source>
</evidence>
<dbReference type="Proteomes" id="UP000722485">
    <property type="component" value="Unassembled WGS sequence"/>
</dbReference>
<dbReference type="AlphaFoldDB" id="A0A9P5H9S1"/>
<feature type="domain" description="F-box" evidence="2">
    <location>
        <begin position="10"/>
        <end position="61"/>
    </location>
</feature>
<dbReference type="OrthoDB" id="3644718at2759"/>
<feature type="region of interest" description="Disordered" evidence="1">
    <location>
        <begin position="257"/>
        <end position="276"/>
    </location>
</feature>
<evidence type="ECO:0000256" key="1">
    <source>
        <dbReference type="SAM" id="MobiDB-lite"/>
    </source>
</evidence>